<evidence type="ECO:0000256" key="1">
    <source>
        <dbReference type="SAM" id="Phobius"/>
    </source>
</evidence>
<sequence length="119" mass="13864">MHITTALLVLSQIINSNWTRREVMGSGGLESVITWFNILSGFALIVCSLFLTEWMFSQRSFAWYFAWMKLDFSGFMRDLKILRNFTLPDAHIGGLLQPSMGWAWCPYWLYPSRAAYGFY</sequence>
<keyword evidence="1" id="KW-0472">Membrane</keyword>
<reference evidence="2 3" key="1">
    <citation type="journal article" date="2017" name="Antonie Van Leeuwenhoek">
        <title>Phylogenomic resolution of the bacterial genus Pantoea and its relationship with Erwinia and Tatumella.</title>
        <authorList>
            <person name="Palmer M."/>
            <person name="Steenkamp E.T."/>
            <person name="Coetzee M.P."/>
            <person name="Chan W.Y."/>
            <person name="van Zyl E."/>
            <person name="De Maayer P."/>
            <person name="Coutinho T.A."/>
            <person name="Blom J."/>
            <person name="Smits T.H."/>
            <person name="Duffy B."/>
            <person name="Venter S.N."/>
        </authorList>
    </citation>
    <scope>NUCLEOTIDE SEQUENCE [LARGE SCALE GENOMIC DNA]</scope>
    <source>
        <strain evidence="2 3">LMG 26275</strain>
    </source>
</reference>
<evidence type="ECO:0000313" key="2">
    <source>
        <dbReference type="EMBL" id="ORM71520.1"/>
    </source>
</evidence>
<dbReference type="AlphaFoldDB" id="A0A1X1D4L5"/>
<keyword evidence="1" id="KW-0812">Transmembrane</keyword>
<name>A0A1X1D4L5_9GAMM</name>
<proteinExistence type="predicted"/>
<dbReference type="OrthoDB" id="6588368at2"/>
<gene>
    <name evidence="2" type="ORF">HA51_00085</name>
</gene>
<dbReference type="Proteomes" id="UP000193558">
    <property type="component" value="Unassembled WGS sequence"/>
</dbReference>
<evidence type="ECO:0000313" key="3">
    <source>
        <dbReference type="Proteomes" id="UP000193558"/>
    </source>
</evidence>
<comment type="caution">
    <text evidence="2">The sequence shown here is derived from an EMBL/GenBank/DDBJ whole genome shotgun (WGS) entry which is preliminary data.</text>
</comment>
<keyword evidence="1" id="KW-1133">Transmembrane helix</keyword>
<protein>
    <submittedName>
        <fullName evidence="2">Uncharacterized protein</fullName>
    </submittedName>
</protein>
<organism evidence="2 3">
    <name type="scientific">Pantoea rwandensis</name>
    <dbReference type="NCBI Taxonomy" id="1076550"/>
    <lineage>
        <taxon>Bacteria</taxon>
        <taxon>Pseudomonadati</taxon>
        <taxon>Pseudomonadota</taxon>
        <taxon>Gammaproteobacteria</taxon>
        <taxon>Enterobacterales</taxon>
        <taxon>Erwiniaceae</taxon>
        <taxon>Pantoea</taxon>
    </lineage>
</organism>
<accession>A0A1X1D4L5</accession>
<feature type="transmembrane region" description="Helical" evidence="1">
    <location>
        <begin position="32"/>
        <end position="51"/>
    </location>
</feature>
<dbReference type="RefSeq" id="WP_084931089.1">
    <property type="nucleotide sequence ID" value="NZ_MLFR01000001.1"/>
</dbReference>
<dbReference type="EMBL" id="MLFR01000001">
    <property type="protein sequence ID" value="ORM71520.1"/>
    <property type="molecule type" value="Genomic_DNA"/>
</dbReference>